<organism evidence="1 2">
    <name type="scientific">Prunus persica</name>
    <name type="common">Peach</name>
    <name type="synonym">Amygdalus persica</name>
    <dbReference type="NCBI Taxonomy" id="3760"/>
    <lineage>
        <taxon>Eukaryota</taxon>
        <taxon>Viridiplantae</taxon>
        <taxon>Streptophyta</taxon>
        <taxon>Embryophyta</taxon>
        <taxon>Tracheophyta</taxon>
        <taxon>Spermatophyta</taxon>
        <taxon>Magnoliopsida</taxon>
        <taxon>eudicotyledons</taxon>
        <taxon>Gunneridae</taxon>
        <taxon>Pentapetalae</taxon>
        <taxon>rosids</taxon>
        <taxon>fabids</taxon>
        <taxon>Rosales</taxon>
        <taxon>Rosaceae</taxon>
        <taxon>Amygdaloideae</taxon>
        <taxon>Amygdaleae</taxon>
        <taxon>Prunus</taxon>
    </lineage>
</organism>
<evidence type="ECO:0000313" key="2">
    <source>
        <dbReference type="Proteomes" id="UP000006882"/>
    </source>
</evidence>
<dbReference type="EMBL" id="CM007652">
    <property type="protein sequence ID" value="ONI21506.1"/>
    <property type="molecule type" value="Genomic_DNA"/>
</dbReference>
<keyword evidence="2" id="KW-1185">Reference proteome</keyword>
<gene>
    <name evidence="1" type="ORF">PRUPE_2G070700</name>
</gene>
<dbReference type="Gramene" id="ONI21506">
    <property type="protein sequence ID" value="ONI21506"/>
    <property type="gene ID" value="PRUPE_2G070700"/>
</dbReference>
<reference evidence="1 2" key="1">
    <citation type="journal article" date="2013" name="Nat. Genet.">
        <title>The high-quality draft genome of peach (Prunus persica) identifies unique patterns of genetic diversity, domestication and genome evolution.</title>
        <authorList>
            <consortium name="International Peach Genome Initiative"/>
            <person name="Verde I."/>
            <person name="Abbott A.G."/>
            <person name="Scalabrin S."/>
            <person name="Jung S."/>
            <person name="Shu S."/>
            <person name="Marroni F."/>
            <person name="Zhebentyayeva T."/>
            <person name="Dettori M.T."/>
            <person name="Grimwood J."/>
            <person name="Cattonaro F."/>
            <person name="Zuccolo A."/>
            <person name="Rossini L."/>
            <person name="Jenkins J."/>
            <person name="Vendramin E."/>
            <person name="Meisel L.A."/>
            <person name="Decroocq V."/>
            <person name="Sosinski B."/>
            <person name="Prochnik S."/>
            <person name="Mitros T."/>
            <person name="Policriti A."/>
            <person name="Cipriani G."/>
            <person name="Dondini L."/>
            <person name="Ficklin S."/>
            <person name="Goodstein D.M."/>
            <person name="Xuan P."/>
            <person name="Del Fabbro C."/>
            <person name="Aramini V."/>
            <person name="Copetti D."/>
            <person name="Gonzalez S."/>
            <person name="Horner D.S."/>
            <person name="Falchi R."/>
            <person name="Lucas S."/>
            <person name="Mica E."/>
            <person name="Maldonado J."/>
            <person name="Lazzari B."/>
            <person name="Bielenberg D."/>
            <person name="Pirona R."/>
            <person name="Miculan M."/>
            <person name="Barakat A."/>
            <person name="Testolin R."/>
            <person name="Stella A."/>
            <person name="Tartarini S."/>
            <person name="Tonutti P."/>
            <person name="Arus P."/>
            <person name="Orellana A."/>
            <person name="Wells C."/>
            <person name="Main D."/>
            <person name="Vizzotto G."/>
            <person name="Silva H."/>
            <person name="Salamini F."/>
            <person name="Schmutz J."/>
            <person name="Morgante M."/>
            <person name="Rokhsar D.S."/>
        </authorList>
    </citation>
    <scope>NUCLEOTIDE SEQUENCE [LARGE SCALE GENOMIC DNA]</scope>
    <source>
        <strain evidence="2">cv. Nemared</strain>
    </source>
</reference>
<proteinExistence type="predicted"/>
<dbReference type="AlphaFoldDB" id="A0A251QCD5"/>
<protein>
    <submittedName>
        <fullName evidence="1">Uncharacterized protein</fullName>
    </submittedName>
</protein>
<dbReference type="Proteomes" id="UP000006882">
    <property type="component" value="Chromosome G2"/>
</dbReference>
<evidence type="ECO:0000313" key="1">
    <source>
        <dbReference type="EMBL" id="ONI21506.1"/>
    </source>
</evidence>
<sequence length="79" mass="8911">MTVKEVISSSKACTSANSHALIKNWENLIDYKHSGSNLTQYGSWNSHLQVCLGSPQTEHKYHQIILHENYHTQTKTAGN</sequence>
<accession>A0A251QCD5</accession>
<name>A0A251QCD5_PRUPE</name>